<dbReference type="GO" id="GO:0006506">
    <property type="term" value="P:GPI anchor biosynthetic process"/>
    <property type="evidence" value="ECO:0007669"/>
    <property type="project" value="TreeGrafter"/>
</dbReference>
<feature type="domain" description="Endonuclease/exonuclease/phosphatase" evidence="2">
    <location>
        <begin position="66"/>
        <end position="315"/>
    </location>
</feature>
<organism evidence="3">
    <name type="scientific">viral metagenome</name>
    <dbReference type="NCBI Taxonomy" id="1070528"/>
    <lineage>
        <taxon>unclassified sequences</taxon>
        <taxon>metagenomes</taxon>
        <taxon>organismal metagenomes</taxon>
    </lineage>
</organism>
<name>A0A6C0E9L8_9ZZZZ</name>
<dbReference type="GO" id="GO:0003824">
    <property type="term" value="F:catalytic activity"/>
    <property type="evidence" value="ECO:0007669"/>
    <property type="project" value="InterPro"/>
</dbReference>
<sequence>MTKESKEYPVIYPTIDEIKELNFEGYCTYLSDYEKKVHPFEKIRKSDYCDQLIYIPSKEQFVYRIATYNVHNFVNICPDTTPSRNIDNTLDLIENADLDFICLQEVYPSDPSGKIIEENLTNYDDLKKLNFDYLKNKMKSIGFIDCYIVNSMLGKNPSKLADCYYPLANAFFSKKPLINCKNYYLEGNRTVLFVETNIGPIKVLVVGTHLEYSTKDDNFSDNVPEDLIKYQASQIIKYIEKEEKERNISNIILLGDLNNQYNHPSLSPIFDRFRYGYEKKTNSFLRREVKDYILVDSLEIFPSYSHSIHSGHSDHLLLFNDFIHTDADKDLVSSLNKKYLYLKINSDGYEDNAVIQKEFYPKKKYLKVQVSAETINNSHFNFDQWYSTNDIELLGKTKLYQYHEAIKILFDTYGGSRLKNLYKYSYKLSGYYLNSKNLSEDETADLEEILFHYIKTRPNMKTIILWPSSGWYKKNDILKNTLQFLKSKGNIFYQKKVDFNYYQAANLIFHLYMTTSRNKNMNHIDFNTQMKGWKKTTSITKYPVLIIFYEYNGNQNDITGSNAYFKTELRSFFTKATVKELRNYDVLHINDFYSETLDNAGLFLNENSLEVLKNANIFKLTKNINNFNVYAINSYKKILHNNFSLLEIERFILTGCFVIFTYGTKSFGDLDGTVLYDPIPDESFLKKYQTWFDITGNNYQPYIDLTMQNTLRYKDFIGVFKNKIAKILGARNLRELILNPKYHYYFFGLKTIILPYELIQKVFRFRPKSLVDIIKVGDIIKKKFKIPKIPNFVNDPFYYKENMSKTNILKIMENYFKTHYFEKITSTDILTKYVSNKPVTIDTYSDNTLKDRYLFFHCLGYASTHPFLKNLPFEHQLTAISSHTNTKKTKTKKTNTKKTKTKKII</sequence>
<dbReference type="Pfam" id="PF03372">
    <property type="entry name" value="Exo_endo_phos"/>
    <property type="match status" value="1"/>
</dbReference>
<dbReference type="InterPro" id="IPR036691">
    <property type="entry name" value="Endo/exonu/phosph_ase_sf"/>
</dbReference>
<evidence type="ECO:0000256" key="1">
    <source>
        <dbReference type="SAM" id="MobiDB-lite"/>
    </source>
</evidence>
<dbReference type="EMBL" id="MN739762">
    <property type="protein sequence ID" value="QHT25280.1"/>
    <property type="molecule type" value="Genomic_DNA"/>
</dbReference>
<dbReference type="PANTHER" id="PTHR14859">
    <property type="entry name" value="CALCOFLUOR WHITE HYPERSENSITIVE PROTEIN PRECURSOR"/>
    <property type="match status" value="1"/>
</dbReference>
<protein>
    <recommendedName>
        <fullName evidence="2">Endonuclease/exonuclease/phosphatase domain-containing protein</fullName>
    </recommendedName>
</protein>
<reference evidence="3" key="1">
    <citation type="journal article" date="2020" name="Nature">
        <title>Giant virus diversity and host interactions through global metagenomics.</title>
        <authorList>
            <person name="Schulz F."/>
            <person name="Roux S."/>
            <person name="Paez-Espino D."/>
            <person name="Jungbluth S."/>
            <person name="Walsh D.A."/>
            <person name="Denef V.J."/>
            <person name="McMahon K.D."/>
            <person name="Konstantinidis K.T."/>
            <person name="Eloe-Fadrosh E.A."/>
            <person name="Kyrpides N.C."/>
            <person name="Woyke T."/>
        </authorList>
    </citation>
    <scope>NUCLEOTIDE SEQUENCE</scope>
    <source>
        <strain evidence="3">GVMAG-M-3300023179-150</strain>
    </source>
</reference>
<dbReference type="GO" id="GO:0016020">
    <property type="term" value="C:membrane"/>
    <property type="evidence" value="ECO:0007669"/>
    <property type="project" value="GOC"/>
</dbReference>
<accession>A0A6C0E9L8</accession>
<dbReference type="Gene3D" id="3.60.10.10">
    <property type="entry name" value="Endonuclease/exonuclease/phosphatase"/>
    <property type="match status" value="1"/>
</dbReference>
<evidence type="ECO:0000259" key="2">
    <source>
        <dbReference type="Pfam" id="PF03372"/>
    </source>
</evidence>
<dbReference type="PANTHER" id="PTHR14859:SF1">
    <property type="entry name" value="PGAP2-INTERACTING PROTEIN"/>
    <property type="match status" value="1"/>
</dbReference>
<dbReference type="AlphaFoldDB" id="A0A6C0E9L8"/>
<dbReference type="InterPro" id="IPR051916">
    <property type="entry name" value="GPI-anchor_lipid_remodeler"/>
</dbReference>
<dbReference type="InterPro" id="IPR005135">
    <property type="entry name" value="Endo/exonuclease/phosphatase"/>
</dbReference>
<feature type="compositionally biased region" description="Basic residues" evidence="1">
    <location>
        <begin position="885"/>
        <end position="905"/>
    </location>
</feature>
<feature type="region of interest" description="Disordered" evidence="1">
    <location>
        <begin position="884"/>
        <end position="905"/>
    </location>
</feature>
<evidence type="ECO:0000313" key="3">
    <source>
        <dbReference type="EMBL" id="QHT25280.1"/>
    </source>
</evidence>
<dbReference type="SUPFAM" id="SSF56219">
    <property type="entry name" value="DNase I-like"/>
    <property type="match status" value="1"/>
</dbReference>
<proteinExistence type="predicted"/>